<accession>A0ABR0EXT6</accession>
<dbReference type="Pfam" id="PF20150">
    <property type="entry name" value="2EXR"/>
    <property type="match status" value="1"/>
</dbReference>
<gene>
    <name evidence="2" type="ORF">PRZ48_000208</name>
</gene>
<feature type="domain" description="2EXR" evidence="1">
    <location>
        <begin position="21"/>
        <end position="88"/>
    </location>
</feature>
<dbReference type="Proteomes" id="UP001305779">
    <property type="component" value="Unassembled WGS sequence"/>
</dbReference>
<evidence type="ECO:0000313" key="3">
    <source>
        <dbReference type="Proteomes" id="UP001305779"/>
    </source>
</evidence>
<organism evidence="2 3">
    <name type="scientific">Zasmidium cellare</name>
    <name type="common">Wine cellar mold</name>
    <name type="synonym">Racodium cellare</name>
    <dbReference type="NCBI Taxonomy" id="395010"/>
    <lineage>
        <taxon>Eukaryota</taxon>
        <taxon>Fungi</taxon>
        <taxon>Dikarya</taxon>
        <taxon>Ascomycota</taxon>
        <taxon>Pezizomycotina</taxon>
        <taxon>Dothideomycetes</taxon>
        <taxon>Dothideomycetidae</taxon>
        <taxon>Mycosphaerellales</taxon>
        <taxon>Mycosphaerellaceae</taxon>
        <taxon>Zasmidium</taxon>
    </lineage>
</organism>
<reference evidence="2 3" key="1">
    <citation type="journal article" date="2023" name="G3 (Bethesda)">
        <title>A chromosome-level genome assembly of Zasmidium syzygii isolated from banana leaves.</title>
        <authorList>
            <person name="van Westerhoven A.C."/>
            <person name="Mehrabi R."/>
            <person name="Talebi R."/>
            <person name="Steentjes M.B.F."/>
            <person name="Corcolon B."/>
            <person name="Chong P.A."/>
            <person name="Kema G.H.J."/>
            <person name="Seidl M.F."/>
        </authorList>
    </citation>
    <scope>NUCLEOTIDE SEQUENCE [LARGE SCALE GENOMIC DNA]</scope>
    <source>
        <strain evidence="2 3">P124</strain>
    </source>
</reference>
<dbReference type="InterPro" id="IPR045518">
    <property type="entry name" value="2EXR"/>
</dbReference>
<name>A0ABR0EXT6_ZASCE</name>
<protein>
    <recommendedName>
        <fullName evidence="1">2EXR domain-containing protein</fullName>
    </recommendedName>
</protein>
<proteinExistence type="predicted"/>
<evidence type="ECO:0000313" key="2">
    <source>
        <dbReference type="EMBL" id="KAK4506476.1"/>
    </source>
</evidence>
<evidence type="ECO:0000259" key="1">
    <source>
        <dbReference type="Pfam" id="PF20150"/>
    </source>
</evidence>
<comment type="caution">
    <text evidence="2">The sequence shown here is derived from an EMBL/GenBank/DDBJ whole genome shotgun (WGS) entry which is preliminary data.</text>
</comment>
<dbReference type="EMBL" id="JAXOVC010000001">
    <property type="protein sequence ID" value="KAK4506476.1"/>
    <property type="molecule type" value="Genomic_DNA"/>
</dbReference>
<sequence length="223" mass="25248">MTAPHEFTTTPEDSSGSSLFKLPPELRNTIYRIAIGADRTVRLLRKPQKVPSAHGSKPDLLLKSLTTSCALAQVNQQIRAEVLLMALVSASKFKTTVVDFKFGHVLAFFNDLPDRRFKQVFTNKKEGGTPRFVVDLVFSATYNNKDRKDHPGLQAWFTRQRGVNRASQVLFDYAPMKGIEFKMPGGDVREYEKSGSRNVHDFTLLETRIMRQLAKDRDAEEAN</sequence>
<keyword evidence="3" id="KW-1185">Reference proteome</keyword>